<comment type="subcellular location">
    <subcellularLocation>
        <location evidence="2">Chromosome</location>
    </subcellularLocation>
    <subcellularLocation>
        <location evidence="4">Cytoplasm</location>
    </subcellularLocation>
    <subcellularLocation>
        <location evidence="3">Mitochondrion matrix</location>
    </subcellularLocation>
    <subcellularLocation>
        <location evidence="1">Nucleus</location>
    </subcellularLocation>
</comment>
<evidence type="ECO:0000313" key="27">
    <source>
        <dbReference type="RefSeq" id="XP_028966437.1"/>
    </source>
</evidence>
<evidence type="ECO:0000256" key="11">
    <source>
        <dbReference type="ARBA" id="ARBA00022763"/>
    </source>
</evidence>
<dbReference type="PANTHER" id="PTHR16222:SF24">
    <property type="entry name" value="ADP-RIBOSYLHYDROLASE ARH3"/>
    <property type="match status" value="1"/>
</dbReference>
<sequence>MLICKVTTLGSAPIQRLLCTMARSISLDRFKGCLVGGVAGDCLGAPFEGDQTVSSTVLNSYLEHMDEAAQKRNQPYKPYTDDTAMTFALCKSLLKNEGLNLIDLAGQYAHEFLSDPRRGYGSGAQHVLAAIATEKLYESTDESAVLEPARQQFGGQGSYGNGAAMRVSPVALLHAKDPIELMITTAHRQSLITHSNGLAVLGAVIQAAAVRIALQTEEGKEIDPKRFVNELRNVIIKVDHVDASHREIYLEKLNLVLRFLGKTAIDEEEFCEQLGNDISAPGSVPTAVYAFLKALKPSQDFEVGSGILRTILTAIEFGGDTDTIASMAASIAGAYYGRADIGEDVLKHCEGVQLAEQYAEGFFARLTQQ</sequence>
<organism evidence="26 27">
    <name type="scientific">Galendromus occidentalis</name>
    <name type="common">western predatory mite</name>
    <dbReference type="NCBI Taxonomy" id="34638"/>
    <lineage>
        <taxon>Eukaryota</taxon>
        <taxon>Metazoa</taxon>
        <taxon>Ecdysozoa</taxon>
        <taxon>Arthropoda</taxon>
        <taxon>Chelicerata</taxon>
        <taxon>Arachnida</taxon>
        <taxon>Acari</taxon>
        <taxon>Parasitiformes</taxon>
        <taxon>Mesostigmata</taxon>
        <taxon>Gamasina</taxon>
        <taxon>Phytoseioidea</taxon>
        <taxon>Phytoseiidae</taxon>
        <taxon>Typhlodrominae</taxon>
        <taxon>Galendromus</taxon>
    </lineage>
</organism>
<evidence type="ECO:0000256" key="9">
    <source>
        <dbReference type="ARBA" id="ARBA00022490"/>
    </source>
</evidence>
<dbReference type="GO" id="GO:0046872">
    <property type="term" value="F:metal ion binding"/>
    <property type="evidence" value="ECO:0007669"/>
    <property type="project" value="UniProtKB-KW"/>
</dbReference>
<comment type="subunit">
    <text evidence="6">Monomer.</text>
</comment>
<dbReference type="KEGG" id="goe:100903686"/>
<comment type="cofactor">
    <cofactor evidence="25">
        <name>Mg(2+)</name>
        <dbReference type="ChEBI" id="CHEBI:18420"/>
    </cofactor>
    <text evidence="25">Binds 2 magnesium ions per subunit.</text>
</comment>
<evidence type="ECO:0000256" key="14">
    <source>
        <dbReference type="ARBA" id="ARBA00023128"/>
    </source>
</evidence>
<feature type="binding site" evidence="25">
    <location>
        <position position="82"/>
    </location>
    <ligand>
        <name>Mg(2+)</name>
        <dbReference type="ChEBI" id="CHEBI:18420"/>
        <label>1</label>
    </ligand>
</feature>
<evidence type="ECO:0000256" key="2">
    <source>
        <dbReference type="ARBA" id="ARBA00004286"/>
    </source>
</evidence>
<dbReference type="Proteomes" id="UP000694867">
    <property type="component" value="Unplaced"/>
</dbReference>
<dbReference type="GO" id="GO:0005634">
    <property type="term" value="C:nucleus"/>
    <property type="evidence" value="ECO:0007669"/>
    <property type="project" value="UniProtKB-SubCell"/>
</dbReference>
<feature type="binding site" evidence="25">
    <location>
        <position position="320"/>
    </location>
    <ligand>
        <name>Mg(2+)</name>
        <dbReference type="ChEBI" id="CHEBI:18420"/>
        <label>1</label>
    </ligand>
</feature>
<evidence type="ECO:0000256" key="8">
    <source>
        <dbReference type="ARBA" id="ARBA00022454"/>
    </source>
</evidence>
<dbReference type="PANTHER" id="PTHR16222">
    <property type="entry name" value="ADP-RIBOSYLGLYCOHYDROLASE"/>
    <property type="match status" value="1"/>
</dbReference>
<protein>
    <recommendedName>
        <fullName evidence="17">ADP-ribosylhydrolase ARH3</fullName>
        <ecNumber evidence="7">3.2.1.143</ecNumber>
    </recommendedName>
    <alternativeName>
        <fullName evidence="18">ADP-ribose glycohydrolase ARH3</fullName>
    </alternativeName>
    <alternativeName>
        <fullName evidence="19">ADP-ribosylhydrolase 3</fullName>
    </alternativeName>
    <alternativeName>
        <fullName evidence="22">O-acetyl-ADP-ribose deacetylase ARH3</fullName>
    </alternativeName>
    <alternativeName>
        <fullName evidence="23">Poly(ADP-ribose) glycohydrolase ARH3</fullName>
    </alternativeName>
    <alternativeName>
        <fullName evidence="21">[Protein ADP-ribosylarginine] hydrolase-like protein 2</fullName>
    </alternativeName>
    <alternativeName>
        <fullName evidence="20">[Protein ADP-ribosylserine] hydrolase</fullName>
    </alternativeName>
</protein>
<evidence type="ECO:0000256" key="6">
    <source>
        <dbReference type="ARBA" id="ARBA00011245"/>
    </source>
</evidence>
<evidence type="ECO:0000256" key="10">
    <source>
        <dbReference type="ARBA" id="ARBA00022723"/>
    </source>
</evidence>
<feature type="binding site" evidence="25">
    <location>
        <position position="322"/>
    </location>
    <ligand>
        <name>Mg(2+)</name>
        <dbReference type="ChEBI" id="CHEBI:18420"/>
        <label>1</label>
    </ligand>
</feature>
<evidence type="ECO:0000256" key="13">
    <source>
        <dbReference type="ARBA" id="ARBA00022842"/>
    </source>
</evidence>
<evidence type="ECO:0000256" key="15">
    <source>
        <dbReference type="ARBA" id="ARBA00023204"/>
    </source>
</evidence>
<keyword evidence="10 25" id="KW-0479">Metal-binding</keyword>
<name>A0AAJ7WGX9_9ACAR</name>
<dbReference type="InterPro" id="IPR036705">
    <property type="entry name" value="Ribosyl_crysJ1_sf"/>
</dbReference>
<evidence type="ECO:0000256" key="25">
    <source>
        <dbReference type="PIRSR" id="PIRSR605502-1"/>
    </source>
</evidence>
<keyword evidence="14" id="KW-0496">Mitochondrion</keyword>
<dbReference type="EC" id="3.2.1.143" evidence="7"/>
<dbReference type="InterPro" id="IPR005502">
    <property type="entry name" value="Ribosyl_crysJ1"/>
</dbReference>
<evidence type="ECO:0000256" key="18">
    <source>
        <dbReference type="ARBA" id="ARBA00042398"/>
    </source>
</evidence>
<keyword evidence="12" id="KW-0378">Hydrolase</keyword>
<evidence type="ECO:0000256" key="24">
    <source>
        <dbReference type="ARBA" id="ARBA00049015"/>
    </source>
</evidence>
<feature type="binding site" evidence="25">
    <location>
        <position position="80"/>
    </location>
    <ligand>
        <name>Mg(2+)</name>
        <dbReference type="ChEBI" id="CHEBI:18420"/>
        <label>1</label>
    </ligand>
</feature>
<dbReference type="SUPFAM" id="SSF101478">
    <property type="entry name" value="ADP-ribosylglycohydrolase"/>
    <property type="match status" value="1"/>
</dbReference>
<dbReference type="GO" id="GO:0004649">
    <property type="term" value="F:poly(ADP-ribose) glycohydrolase activity"/>
    <property type="evidence" value="ECO:0007669"/>
    <property type="project" value="UniProtKB-EC"/>
</dbReference>
<evidence type="ECO:0000256" key="5">
    <source>
        <dbReference type="ARBA" id="ARBA00010702"/>
    </source>
</evidence>
<keyword evidence="8" id="KW-0158">Chromosome</keyword>
<dbReference type="FunFam" id="1.10.4080.10:FF:000001">
    <property type="entry name" value="ADP-ribose glycohydrolase ARH3"/>
    <property type="match status" value="1"/>
</dbReference>
<evidence type="ECO:0000256" key="4">
    <source>
        <dbReference type="ARBA" id="ARBA00004496"/>
    </source>
</evidence>
<evidence type="ECO:0000313" key="26">
    <source>
        <dbReference type="Proteomes" id="UP000694867"/>
    </source>
</evidence>
<feature type="binding site" evidence="25">
    <location>
        <position position="323"/>
    </location>
    <ligand>
        <name>Mg(2+)</name>
        <dbReference type="ChEBI" id="CHEBI:18420"/>
        <label>1</label>
    </ligand>
</feature>
<dbReference type="InterPro" id="IPR050792">
    <property type="entry name" value="ADP-ribosylglycohydrolase"/>
</dbReference>
<proteinExistence type="inferred from homology"/>
<comment type="catalytic activity">
    <reaction evidence="24">
        <text>alpha-NAD(+) + H2O = ADP-D-ribose + nicotinamide + H(+)</text>
        <dbReference type="Rhea" id="RHEA:68792"/>
        <dbReference type="ChEBI" id="CHEBI:15377"/>
        <dbReference type="ChEBI" id="CHEBI:15378"/>
        <dbReference type="ChEBI" id="CHEBI:17154"/>
        <dbReference type="ChEBI" id="CHEBI:57967"/>
        <dbReference type="ChEBI" id="CHEBI:77017"/>
    </reaction>
</comment>
<evidence type="ECO:0000256" key="21">
    <source>
        <dbReference type="ARBA" id="ARBA00042850"/>
    </source>
</evidence>
<evidence type="ECO:0000256" key="22">
    <source>
        <dbReference type="ARBA" id="ARBA00043187"/>
    </source>
</evidence>
<evidence type="ECO:0000256" key="1">
    <source>
        <dbReference type="ARBA" id="ARBA00004123"/>
    </source>
</evidence>
<keyword evidence="16" id="KW-0539">Nucleus</keyword>
<evidence type="ECO:0000256" key="16">
    <source>
        <dbReference type="ARBA" id="ARBA00023242"/>
    </source>
</evidence>
<keyword evidence="13 25" id="KW-0460">Magnesium</keyword>
<evidence type="ECO:0000256" key="23">
    <source>
        <dbReference type="ARBA" id="ARBA00043193"/>
    </source>
</evidence>
<evidence type="ECO:0000256" key="12">
    <source>
        <dbReference type="ARBA" id="ARBA00022801"/>
    </source>
</evidence>
<dbReference type="RefSeq" id="XP_028966437.1">
    <property type="nucleotide sequence ID" value="XM_029110604.1"/>
</dbReference>
<keyword evidence="15" id="KW-0234">DNA repair</keyword>
<reference evidence="27" key="1">
    <citation type="submission" date="2025-08" db="UniProtKB">
        <authorList>
            <consortium name="RefSeq"/>
        </authorList>
    </citation>
    <scope>IDENTIFICATION</scope>
</reference>
<dbReference type="GO" id="GO:0006281">
    <property type="term" value="P:DNA repair"/>
    <property type="evidence" value="ECO:0007669"/>
    <property type="project" value="UniProtKB-KW"/>
</dbReference>
<dbReference type="GO" id="GO:0005759">
    <property type="term" value="C:mitochondrial matrix"/>
    <property type="evidence" value="ECO:0007669"/>
    <property type="project" value="UniProtKB-SubCell"/>
</dbReference>
<feature type="binding site" evidence="25">
    <location>
        <position position="81"/>
    </location>
    <ligand>
        <name>Mg(2+)</name>
        <dbReference type="ChEBI" id="CHEBI:18420"/>
        <label>1</label>
    </ligand>
</feature>
<evidence type="ECO:0000256" key="7">
    <source>
        <dbReference type="ARBA" id="ARBA00012255"/>
    </source>
</evidence>
<dbReference type="GO" id="GO:0140290">
    <property type="term" value="P:peptidyl-serine ADP-deribosylation"/>
    <property type="evidence" value="ECO:0007669"/>
    <property type="project" value="UniProtKB-ARBA"/>
</dbReference>
<dbReference type="Gene3D" id="1.10.4080.10">
    <property type="entry name" value="ADP-ribosylation/Crystallin J1"/>
    <property type="match status" value="1"/>
</dbReference>
<evidence type="ECO:0000256" key="19">
    <source>
        <dbReference type="ARBA" id="ARBA00042471"/>
    </source>
</evidence>
<dbReference type="Pfam" id="PF03747">
    <property type="entry name" value="ADP_ribosyl_GH"/>
    <property type="match status" value="1"/>
</dbReference>
<gene>
    <name evidence="27" type="primary">LOC100903686</name>
</gene>
<keyword evidence="26" id="KW-1185">Reference proteome</keyword>
<dbReference type="GO" id="GO:0005694">
    <property type="term" value="C:chromosome"/>
    <property type="evidence" value="ECO:0007669"/>
    <property type="project" value="UniProtKB-SubCell"/>
</dbReference>
<keyword evidence="11" id="KW-0227">DNA damage</keyword>
<comment type="similarity">
    <text evidence="5">Belongs to the ADP-ribosylglycohydrolase family.</text>
</comment>
<evidence type="ECO:0000256" key="3">
    <source>
        <dbReference type="ARBA" id="ARBA00004305"/>
    </source>
</evidence>
<evidence type="ECO:0000256" key="20">
    <source>
        <dbReference type="ARBA" id="ARBA00042722"/>
    </source>
</evidence>
<keyword evidence="9" id="KW-0963">Cytoplasm</keyword>
<dbReference type="GeneID" id="100903686"/>
<evidence type="ECO:0000256" key="17">
    <source>
        <dbReference type="ARBA" id="ARBA00041057"/>
    </source>
</evidence>
<accession>A0AAJ7WGX9</accession>
<dbReference type="AlphaFoldDB" id="A0AAJ7WGX9"/>